<feature type="transmembrane region" description="Helical" evidence="6">
    <location>
        <begin position="273"/>
        <end position="297"/>
    </location>
</feature>
<accession>A0ABV7KKH0</accession>
<comment type="subcellular location">
    <subcellularLocation>
        <location evidence="1">Cell membrane</location>
        <topology evidence="1">Multi-pass membrane protein</topology>
    </subcellularLocation>
</comment>
<sequence>MRRRDDISFGFELVFWRELRWLKRRPLLLAMTTIVPAAIMALLMMVFGAGLATKLPVGVLDLDGSELSRQIVRTVDATPDVRVARHVADLAEGRRLIEAGRVYGLLMLPKNLERDVLGARRPEVVFFYNSQMLTAGNVVLKGVNAAIPTVASGITLSVFTAQGIPAASAQSALQPVPLQISPLFNPTLSYVFFLLAALLPAILQIVVTTTLAYSVGLDVETPYRLRVLGRLGGGLFPALAGKLLPYTVLFLLLLGLADAVLFGWFGMPLQGSRWMLVLAAVLFILTCQFIGALLALLLKNTASAVSLATLLTASAFGFMGIGFPRFGMNAFSQGWGALMPGTWFLTARIDQTVRGAPLDLSLKPVLILAIFALVLGALTVFYLDLMRRRIARQEGAMRAAVAGEGAA</sequence>
<proteinExistence type="predicted"/>
<keyword evidence="2" id="KW-1003">Cell membrane</keyword>
<dbReference type="EMBL" id="JBHRTK010000034">
    <property type="protein sequence ID" value="MFC3209232.1"/>
    <property type="molecule type" value="Genomic_DNA"/>
</dbReference>
<dbReference type="Pfam" id="PF12698">
    <property type="entry name" value="ABC2_membrane_3"/>
    <property type="match status" value="1"/>
</dbReference>
<dbReference type="Gene3D" id="3.40.1710.10">
    <property type="entry name" value="abc type-2 transporter like domain"/>
    <property type="match status" value="1"/>
</dbReference>
<keyword evidence="5 6" id="KW-0472">Membrane</keyword>
<evidence type="ECO:0000256" key="3">
    <source>
        <dbReference type="ARBA" id="ARBA00022692"/>
    </source>
</evidence>
<evidence type="ECO:0000256" key="1">
    <source>
        <dbReference type="ARBA" id="ARBA00004651"/>
    </source>
</evidence>
<organism evidence="8 9">
    <name type="scientific">Aquamicrobium soli</name>
    <dbReference type="NCBI Taxonomy" id="1811518"/>
    <lineage>
        <taxon>Bacteria</taxon>
        <taxon>Pseudomonadati</taxon>
        <taxon>Pseudomonadota</taxon>
        <taxon>Alphaproteobacteria</taxon>
        <taxon>Hyphomicrobiales</taxon>
        <taxon>Phyllobacteriaceae</taxon>
        <taxon>Aquamicrobium</taxon>
    </lineage>
</organism>
<evidence type="ECO:0000256" key="5">
    <source>
        <dbReference type="ARBA" id="ARBA00023136"/>
    </source>
</evidence>
<dbReference type="RefSeq" id="WP_378225447.1">
    <property type="nucleotide sequence ID" value="NZ_JBHRTK010000034.1"/>
</dbReference>
<keyword evidence="9" id="KW-1185">Reference proteome</keyword>
<dbReference type="PANTHER" id="PTHR30294:SF47">
    <property type="entry name" value="INNER MEMBRANE TRANSPORT PERMEASE YHHJ"/>
    <property type="match status" value="1"/>
</dbReference>
<feature type="transmembrane region" description="Helical" evidence="6">
    <location>
        <begin position="190"/>
        <end position="216"/>
    </location>
</feature>
<keyword evidence="4 6" id="KW-1133">Transmembrane helix</keyword>
<dbReference type="PANTHER" id="PTHR30294">
    <property type="entry name" value="MEMBRANE COMPONENT OF ABC TRANSPORTER YHHJ-RELATED"/>
    <property type="match status" value="1"/>
</dbReference>
<evidence type="ECO:0000313" key="9">
    <source>
        <dbReference type="Proteomes" id="UP001595583"/>
    </source>
</evidence>
<feature type="domain" description="ABC-2 type transporter transmembrane" evidence="7">
    <location>
        <begin position="28"/>
        <end position="380"/>
    </location>
</feature>
<feature type="transmembrane region" description="Helical" evidence="6">
    <location>
        <begin position="304"/>
        <end position="323"/>
    </location>
</feature>
<name>A0ABV7KKH0_9HYPH</name>
<evidence type="ECO:0000256" key="2">
    <source>
        <dbReference type="ARBA" id="ARBA00022475"/>
    </source>
</evidence>
<feature type="transmembrane region" description="Helical" evidence="6">
    <location>
        <begin position="365"/>
        <end position="383"/>
    </location>
</feature>
<evidence type="ECO:0000256" key="6">
    <source>
        <dbReference type="SAM" id="Phobius"/>
    </source>
</evidence>
<evidence type="ECO:0000313" key="8">
    <source>
        <dbReference type="EMBL" id="MFC3209232.1"/>
    </source>
</evidence>
<evidence type="ECO:0000256" key="4">
    <source>
        <dbReference type="ARBA" id="ARBA00022989"/>
    </source>
</evidence>
<dbReference type="Proteomes" id="UP001595583">
    <property type="component" value="Unassembled WGS sequence"/>
</dbReference>
<reference evidence="9" key="1">
    <citation type="journal article" date="2019" name="Int. J. Syst. Evol. Microbiol.">
        <title>The Global Catalogue of Microorganisms (GCM) 10K type strain sequencing project: providing services to taxonomists for standard genome sequencing and annotation.</title>
        <authorList>
            <consortium name="The Broad Institute Genomics Platform"/>
            <consortium name="The Broad Institute Genome Sequencing Center for Infectious Disease"/>
            <person name="Wu L."/>
            <person name="Ma J."/>
        </authorList>
    </citation>
    <scope>NUCLEOTIDE SEQUENCE [LARGE SCALE GENOMIC DNA]</scope>
    <source>
        <strain evidence="9">KCTC 52165</strain>
    </source>
</reference>
<comment type="caution">
    <text evidence="8">The sequence shown here is derived from an EMBL/GenBank/DDBJ whole genome shotgun (WGS) entry which is preliminary data.</text>
</comment>
<evidence type="ECO:0000259" key="7">
    <source>
        <dbReference type="Pfam" id="PF12698"/>
    </source>
</evidence>
<dbReference type="InterPro" id="IPR013525">
    <property type="entry name" value="ABC2_TM"/>
</dbReference>
<keyword evidence="3 6" id="KW-0812">Transmembrane</keyword>
<feature type="transmembrane region" description="Helical" evidence="6">
    <location>
        <begin position="243"/>
        <end position="267"/>
    </location>
</feature>
<gene>
    <name evidence="8" type="ORF">ACFOHJ_23710</name>
</gene>
<feature type="transmembrane region" description="Helical" evidence="6">
    <location>
        <begin position="27"/>
        <end position="52"/>
    </location>
</feature>
<protein>
    <submittedName>
        <fullName evidence="8">ABC transporter permease</fullName>
    </submittedName>
</protein>
<dbReference type="InterPro" id="IPR051449">
    <property type="entry name" value="ABC-2_transporter_component"/>
</dbReference>